<feature type="domain" description="HTH tetR-type" evidence="5">
    <location>
        <begin position="8"/>
        <end position="68"/>
    </location>
</feature>
<gene>
    <name evidence="6" type="ORF">D3H65_19345</name>
</gene>
<evidence type="ECO:0000256" key="2">
    <source>
        <dbReference type="ARBA" id="ARBA00023125"/>
    </source>
</evidence>
<keyword evidence="1" id="KW-0805">Transcription regulation</keyword>
<dbReference type="PRINTS" id="PR00455">
    <property type="entry name" value="HTHTETR"/>
</dbReference>
<keyword evidence="3" id="KW-0804">Transcription</keyword>
<proteinExistence type="predicted"/>
<evidence type="ECO:0000259" key="5">
    <source>
        <dbReference type="PROSITE" id="PS50977"/>
    </source>
</evidence>
<dbReference type="InterPro" id="IPR009057">
    <property type="entry name" value="Homeodomain-like_sf"/>
</dbReference>
<dbReference type="InterPro" id="IPR036271">
    <property type="entry name" value="Tet_transcr_reg_TetR-rel_C_sf"/>
</dbReference>
<accession>A0A3B7MNB6</accession>
<dbReference type="Proteomes" id="UP000263900">
    <property type="component" value="Chromosome"/>
</dbReference>
<name>A0A3B7MNB6_9BACT</name>
<dbReference type="SUPFAM" id="SSF46689">
    <property type="entry name" value="Homeodomain-like"/>
    <property type="match status" value="1"/>
</dbReference>
<dbReference type="PANTHER" id="PTHR47506">
    <property type="entry name" value="TRANSCRIPTIONAL REGULATORY PROTEIN"/>
    <property type="match status" value="1"/>
</dbReference>
<protein>
    <submittedName>
        <fullName evidence="6">TetR/AcrR family transcriptional regulator</fullName>
    </submittedName>
</protein>
<dbReference type="RefSeq" id="WP_119051883.1">
    <property type="nucleotide sequence ID" value="NZ_CP032157.1"/>
</dbReference>
<reference evidence="6 7" key="1">
    <citation type="submission" date="2018-09" db="EMBL/GenBank/DDBJ databases">
        <title>Genome sequencing of strain 6GH32-13.</title>
        <authorList>
            <person name="Weon H.-Y."/>
            <person name="Heo J."/>
            <person name="Kwon S.-W."/>
        </authorList>
    </citation>
    <scope>NUCLEOTIDE SEQUENCE [LARGE SCALE GENOMIC DNA]</scope>
    <source>
        <strain evidence="6 7">5GH32-13</strain>
    </source>
</reference>
<keyword evidence="7" id="KW-1185">Reference proteome</keyword>
<keyword evidence="2 4" id="KW-0238">DNA-binding</keyword>
<organism evidence="6 7">
    <name type="scientific">Paraflavitalea soli</name>
    <dbReference type="NCBI Taxonomy" id="2315862"/>
    <lineage>
        <taxon>Bacteria</taxon>
        <taxon>Pseudomonadati</taxon>
        <taxon>Bacteroidota</taxon>
        <taxon>Chitinophagia</taxon>
        <taxon>Chitinophagales</taxon>
        <taxon>Chitinophagaceae</taxon>
        <taxon>Paraflavitalea</taxon>
    </lineage>
</organism>
<evidence type="ECO:0000256" key="4">
    <source>
        <dbReference type="PROSITE-ProRule" id="PRU00335"/>
    </source>
</evidence>
<dbReference type="Pfam" id="PF00440">
    <property type="entry name" value="TetR_N"/>
    <property type="match status" value="1"/>
</dbReference>
<dbReference type="InterPro" id="IPR001647">
    <property type="entry name" value="HTH_TetR"/>
</dbReference>
<sequence>MKFTPRSEETRRFIIETTAGIFNTKGYAGTSMSDLTEATKLTKGSIYGNFENKEEVALAVFDHNIACRDKIIAEQLSKATTNKEKLLLQATIFGSAQNHKFPKGGCPILNAGTEADDTFEPLRKKVNKAIIDWKKDLEAIINQGIAAREFRKDTQAEKTALAIMALIEGGILLGKSTQKANYLDTVLESVKDLINNISTA</sequence>
<dbReference type="PANTHER" id="PTHR47506:SF3">
    <property type="entry name" value="HTH-TYPE TRANSCRIPTIONAL REGULATOR LMRA"/>
    <property type="match status" value="1"/>
</dbReference>
<dbReference type="SUPFAM" id="SSF48498">
    <property type="entry name" value="Tetracyclin repressor-like, C-terminal domain"/>
    <property type="match status" value="1"/>
</dbReference>
<dbReference type="EMBL" id="CP032157">
    <property type="protein sequence ID" value="AXY76004.1"/>
    <property type="molecule type" value="Genomic_DNA"/>
</dbReference>
<dbReference type="AlphaFoldDB" id="A0A3B7MNB6"/>
<dbReference type="Pfam" id="PF16925">
    <property type="entry name" value="TetR_C_13"/>
    <property type="match status" value="1"/>
</dbReference>
<evidence type="ECO:0000313" key="6">
    <source>
        <dbReference type="EMBL" id="AXY76004.1"/>
    </source>
</evidence>
<dbReference type="GO" id="GO:0003677">
    <property type="term" value="F:DNA binding"/>
    <property type="evidence" value="ECO:0007669"/>
    <property type="project" value="UniProtKB-UniRule"/>
</dbReference>
<evidence type="ECO:0000313" key="7">
    <source>
        <dbReference type="Proteomes" id="UP000263900"/>
    </source>
</evidence>
<feature type="DNA-binding region" description="H-T-H motif" evidence="4">
    <location>
        <begin position="31"/>
        <end position="50"/>
    </location>
</feature>
<dbReference type="Gene3D" id="1.10.357.10">
    <property type="entry name" value="Tetracycline Repressor, domain 2"/>
    <property type="match status" value="1"/>
</dbReference>
<evidence type="ECO:0000256" key="1">
    <source>
        <dbReference type="ARBA" id="ARBA00023015"/>
    </source>
</evidence>
<dbReference type="KEGG" id="pseg:D3H65_19345"/>
<dbReference type="InterPro" id="IPR011075">
    <property type="entry name" value="TetR_C"/>
</dbReference>
<evidence type="ECO:0000256" key="3">
    <source>
        <dbReference type="ARBA" id="ARBA00023163"/>
    </source>
</evidence>
<dbReference type="PROSITE" id="PS50977">
    <property type="entry name" value="HTH_TETR_2"/>
    <property type="match status" value="1"/>
</dbReference>
<dbReference type="OrthoDB" id="9798857at2"/>